<dbReference type="InParanoid" id="A0A132B1A6"/>
<dbReference type="Proteomes" id="UP000070700">
    <property type="component" value="Unassembled WGS sequence"/>
</dbReference>
<feature type="region of interest" description="Disordered" evidence="1">
    <location>
        <begin position="122"/>
        <end position="151"/>
    </location>
</feature>
<dbReference type="RefSeq" id="XP_018060510.1">
    <property type="nucleotide sequence ID" value="XM_018221019.1"/>
</dbReference>
<dbReference type="KEGG" id="psco:LY89DRAFT_744080"/>
<dbReference type="AlphaFoldDB" id="A0A132B1A6"/>
<dbReference type="EMBL" id="KQ947457">
    <property type="protein sequence ID" value="KUJ06155.1"/>
    <property type="molecule type" value="Genomic_DNA"/>
</dbReference>
<evidence type="ECO:0000256" key="1">
    <source>
        <dbReference type="SAM" id="MobiDB-lite"/>
    </source>
</evidence>
<evidence type="ECO:0000313" key="3">
    <source>
        <dbReference type="Proteomes" id="UP000070700"/>
    </source>
</evidence>
<proteinExistence type="predicted"/>
<sequence>MTTLSKYKFPLKLDFWGYGLDTTKAESWDQANWLWREFRESNGGWKEEWFKKGSTEAWKLLVKFLVTRGVYVKTLPLAPGSSYAKLLYEVSMEEAPAEWTDEERKIYKEKFGVDTLRHTLPRQDIERNPTRTLPPEGIPIVRPTIEAREDP</sequence>
<reference evidence="2 3" key="1">
    <citation type="submission" date="2015-10" db="EMBL/GenBank/DDBJ databases">
        <title>Full genome of DAOMC 229536 Phialocephala scopiformis, a fungal endophyte of spruce producing the potent anti-insectan compound rugulosin.</title>
        <authorList>
            <consortium name="DOE Joint Genome Institute"/>
            <person name="Walker A.K."/>
            <person name="Frasz S.L."/>
            <person name="Seifert K.A."/>
            <person name="Miller J.D."/>
            <person name="Mondo S.J."/>
            <person name="Labutti K."/>
            <person name="Lipzen A."/>
            <person name="Dockter R."/>
            <person name="Kennedy M."/>
            <person name="Grigoriev I.V."/>
            <person name="Spatafora J.W."/>
        </authorList>
    </citation>
    <scope>NUCLEOTIDE SEQUENCE [LARGE SCALE GENOMIC DNA]</scope>
    <source>
        <strain evidence="2 3">CBS 120377</strain>
    </source>
</reference>
<dbReference type="GeneID" id="28830745"/>
<protein>
    <submittedName>
        <fullName evidence="2">Uncharacterized protein</fullName>
    </submittedName>
</protein>
<keyword evidence="3" id="KW-1185">Reference proteome</keyword>
<organism evidence="2 3">
    <name type="scientific">Mollisia scopiformis</name>
    <name type="common">Conifer needle endophyte fungus</name>
    <name type="synonym">Phialocephala scopiformis</name>
    <dbReference type="NCBI Taxonomy" id="149040"/>
    <lineage>
        <taxon>Eukaryota</taxon>
        <taxon>Fungi</taxon>
        <taxon>Dikarya</taxon>
        <taxon>Ascomycota</taxon>
        <taxon>Pezizomycotina</taxon>
        <taxon>Leotiomycetes</taxon>
        <taxon>Helotiales</taxon>
        <taxon>Mollisiaceae</taxon>
        <taxon>Mollisia</taxon>
    </lineage>
</organism>
<evidence type="ECO:0000313" key="2">
    <source>
        <dbReference type="EMBL" id="KUJ06155.1"/>
    </source>
</evidence>
<accession>A0A132B1A6</accession>
<name>A0A132B1A6_MOLSC</name>
<gene>
    <name evidence="2" type="ORF">LY89DRAFT_744080</name>
</gene>